<evidence type="ECO:0000313" key="2">
    <source>
        <dbReference type="Proteomes" id="UP000473571"/>
    </source>
</evidence>
<accession>A0A6L3NGW7</accession>
<evidence type="ECO:0000313" key="1">
    <source>
        <dbReference type="EMBL" id="KAB0677160.1"/>
    </source>
</evidence>
<gene>
    <name evidence="1" type="ORF">F7R13_13055</name>
</gene>
<reference evidence="1 2" key="1">
    <citation type="submission" date="2019-09" db="EMBL/GenBank/DDBJ databases">
        <title>Draft genome sequences of 48 bacterial type strains from the CCUG.</title>
        <authorList>
            <person name="Tunovic T."/>
            <person name="Pineiro-Iglesias B."/>
            <person name="Unosson C."/>
            <person name="Inganas E."/>
            <person name="Ohlen M."/>
            <person name="Cardew S."/>
            <person name="Jensie-Markopoulos S."/>
            <person name="Salva-Serra F."/>
            <person name="Jaen-Luchoro D."/>
            <person name="Karlsson R."/>
            <person name="Svensson-Stadler L."/>
            <person name="Chun J."/>
            <person name="Moore E."/>
        </authorList>
    </citation>
    <scope>NUCLEOTIDE SEQUENCE [LARGE SCALE GENOMIC DNA]</scope>
    <source>
        <strain evidence="1 2">CCUG 65687</strain>
    </source>
</reference>
<dbReference type="RefSeq" id="WP_151005049.1">
    <property type="nucleotide sequence ID" value="NZ_CABVPO010000021.1"/>
</dbReference>
<protein>
    <submittedName>
        <fullName evidence="1">Uncharacterized protein</fullName>
    </submittedName>
</protein>
<dbReference type="AlphaFoldDB" id="A0A6L3NGW7"/>
<proteinExistence type="predicted"/>
<comment type="caution">
    <text evidence="1">The sequence shown here is derived from an EMBL/GenBank/DDBJ whole genome shotgun (WGS) entry which is preliminary data.</text>
</comment>
<dbReference type="Proteomes" id="UP000473571">
    <property type="component" value="Unassembled WGS sequence"/>
</dbReference>
<organism evidence="1 2">
    <name type="scientific">Burkholderia territorii</name>
    <dbReference type="NCBI Taxonomy" id="1503055"/>
    <lineage>
        <taxon>Bacteria</taxon>
        <taxon>Pseudomonadati</taxon>
        <taxon>Pseudomonadota</taxon>
        <taxon>Betaproteobacteria</taxon>
        <taxon>Burkholderiales</taxon>
        <taxon>Burkholderiaceae</taxon>
        <taxon>Burkholderia</taxon>
        <taxon>Burkholderia cepacia complex</taxon>
    </lineage>
</organism>
<dbReference type="EMBL" id="VZOL01000135">
    <property type="protein sequence ID" value="KAB0677160.1"/>
    <property type="molecule type" value="Genomic_DNA"/>
</dbReference>
<sequence length="81" mass="9050">MAANFGVQKRYFPHKQDRFKELVSSDILSHAKTFVATSRKCRDVRRQRDKMVGGIVFIGKKHCKASTSDISLAAVKNAIGP</sequence>
<name>A0A6L3NGW7_9BURK</name>